<keyword evidence="2" id="KW-0812">Transmembrane</keyword>
<sequence length="200" mass="21007">MNRKTNGFTLIELLIVIGILAVLATVTVLVLNPAQLFSQARDSQRITDLGSLKGAISLYLTSSNSPDLDGASETFTCGSLPASNFGASISSVTASPFSAGTLAHGKIFTVDGNGWVPVNFASSTGGSPLPTLNRDPINDTSNGLEYFYAYACNNTAKTFELVARMESERYKSGGDDNVVTTDGGNNADFYETGTEPGLDL</sequence>
<dbReference type="Pfam" id="PF07963">
    <property type="entry name" value="N_methyl"/>
    <property type="match status" value="1"/>
</dbReference>
<feature type="transmembrane region" description="Helical" evidence="2">
    <location>
        <begin position="7"/>
        <end position="31"/>
    </location>
</feature>
<evidence type="ECO:0000256" key="1">
    <source>
        <dbReference type="SAM" id="MobiDB-lite"/>
    </source>
</evidence>
<dbReference type="NCBIfam" id="TIGR02532">
    <property type="entry name" value="IV_pilin_GFxxxE"/>
    <property type="match status" value="1"/>
</dbReference>
<keyword evidence="2" id="KW-0472">Membrane</keyword>
<evidence type="ECO:0000313" key="3">
    <source>
        <dbReference type="EMBL" id="PIR86687.1"/>
    </source>
</evidence>
<dbReference type="Gene3D" id="3.30.700.10">
    <property type="entry name" value="Glycoprotein, Type 4 Pilin"/>
    <property type="match status" value="1"/>
</dbReference>
<evidence type="ECO:0000256" key="2">
    <source>
        <dbReference type="SAM" id="Phobius"/>
    </source>
</evidence>
<dbReference type="Proteomes" id="UP000229526">
    <property type="component" value="Unassembled WGS sequence"/>
</dbReference>
<reference evidence="4" key="1">
    <citation type="submission" date="2017-09" db="EMBL/GenBank/DDBJ databases">
        <title>Depth-based differentiation of microbial function through sediment-hosted aquifers and enrichment of novel symbionts in the deep terrestrial subsurface.</title>
        <authorList>
            <person name="Probst A.J."/>
            <person name="Ladd B."/>
            <person name="Jarett J.K."/>
            <person name="Geller-Mcgrath D.E."/>
            <person name="Sieber C.M.K."/>
            <person name="Emerson J.B."/>
            <person name="Anantharaman K."/>
            <person name="Thomas B.C."/>
            <person name="Malmstrom R."/>
            <person name="Stieglmeier M."/>
            <person name="Klingl A."/>
            <person name="Woyke T."/>
            <person name="Ryan C.M."/>
            <person name="Banfield J.F."/>
        </authorList>
    </citation>
    <scope>NUCLEOTIDE SEQUENCE [LARGE SCALE GENOMIC DNA]</scope>
</reference>
<protein>
    <recommendedName>
        <fullName evidence="5">Type II secretion system protein GspG C-terminal domain-containing protein</fullName>
    </recommendedName>
</protein>
<dbReference type="InterPro" id="IPR045584">
    <property type="entry name" value="Pilin-like"/>
</dbReference>
<feature type="compositionally biased region" description="Low complexity" evidence="1">
    <location>
        <begin position="175"/>
        <end position="186"/>
    </location>
</feature>
<dbReference type="InterPro" id="IPR012902">
    <property type="entry name" value="N_methyl_site"/>
</dbReference>
<dbReference type="EMBL" id="PFBD01000028">
    <property type="protein sequence ID" value="PIR86687.1"/>
    <property type="molecule type" value="Genomic_DNA"/>
</dbReference>
<evidence type="ECO:0008006" key="5">
    <source>
        <dbReference type="Google" id="ProtNLM"/>
    </source>
</evidence>
<keyword evidence="2" id="KW-1133">Transmembrane helix</keyword>
<feature type="region of interest" description="Disordered" evidence="1">
    <location>
        <begin position="171"/>
        <end position="200"/>
    </location>
</feature>
<name>A0A2H0UJW2_9BACT</name>
<comment type="caution">
    <text evidence="3">The sequence shown here is derived from an EMBL/GenBank/DDBJ whole genome shotgun (WGS) entry which is preliminary data.</text>
</comment>
<dbReference type="AlphaFoldDB" id="A0A2H0UJW2"/>
<accession>A0A2H0UJW2</accession>
<dbReference type="SUPFAM" id="SSF54523">
    <property type="entry name" value="Pili subunits"/>
    <property type="match status" value="1"/>
</dbReference>
<proteinExistence type="predicted"/>
<organism evidence="3 4">
    <name type="scientific">Candidatus Harrisonbacteria bacterium CG10_big_fil_rev_8_21_14_0_10_49_15</name>
    <dbReference type="NCBI Taxonomy" id="1974587"/>
    <lineage>
        <taxon>Bacteria</taxon>
        <taxon>Candidatus Harrisoniibacteriota</taxon>
    </lineage>
</organism>
<evidence type="ECO:0000313" key="4">
    <source>
        <dbReference type="Proteomes" id="UP000229526"/>
    </source>
</evidence>
<gene>
    <name evidence="3" type="ORF">COU11_04220</name>
</gene>